<dbReference type="Gene3D" id="3.30.70.270">
    <property type="match status" value="1"/>
</dbReference>
<keyword evidence="4" id="KW-0472">Membrane</keyword>
<reference evidence="6" key="2">
    <citation type="journal article" date="2018" name="ISME J.">
        <title>A dynamic microbial community with high functional redundancy inhabits the cold, oxic subseafloor aquifer.</title>
        <authorList>
            <person name="Tully B.J."/>
            <person name="Wheat C.G."/>
            <person name="Glazer B.T."/>
            <person name="Huber J.A."/>
        </authorList>
    </citation>
    <scope>NUCLEOTIDE SEQUENCE</scope>
    <source>
        <strain evidence="6">NORP41</strain>
    </source>
</reference>
<dbReference type="CDD" id="cd01949">
    <property type="entry name" value="GGDEF"/>
    <property type="match status" value="1"/>
</dbReference>
<dbReference type="GO" id="GO:0043709">
    <property type="term" value="P:cell adhesion involved in single-species biofilm formation"/>
    <property type="evidence" value="ECO:0007669"/>
    <property type="project" value="TreeGrafter"/>
</dbReference>
<dbReference type="AlphaFoldDB" id="A0A2A5CE61"/>
<dbReference type="FunFam" id="3.30.70.270:FF:000001">
    <property type="entry name" value="Diguanylate cyclase domain protein"/>
    <property type="match status" value="1"/>
</dbReference>
<dbReference type="Proteomes" id="UP000228987">
    <property type="component" value="Unassembled WGS sequence"/>
</dbReference>
<dbReference type="InterPro" id="IPR043128">
    <property type="entry name" value="Rev_trsase/Diguanyl_cyclase"/>
</dbReference>
<organism evidence="6 8">
    <name type="scientific">SAR86 cluster bacterium</name>
    <dbReference type="NCBI Taxonomy" id="2030880"/>
    <lineage>
        <taxon>Bacteria</taxon>
        <taxon>Pseudomonadati</taxon>
        <taxon>Pseudomonadota</taxon>
        <taxon>Gammaproteobacteria</taxon>
        <taxon>SAR86 cluster</taxon>
    </lineage>
</organism>
<dbReference type="Pfam" id="PF00990">
    <property type="entry name" value="GGDEF"/>
    <property type="match status" value="1"/>
</dbReference>
<dbReference type="EMBL" id="NVWI01000004">
    <property type="protein sequence ID" value="PCJ41818.1"/>
    <property type="molecule type" value="Genomic_DNA"/>
</dbReference>
<dbReference type="InterPro" id="IPR029787">
    <property type="entry name" value="Nucleotide_cyclase"/>
</dbReference>
<evidence type="ECO:0000313" key="6">
    <source>
        <dbReference type="EMBL" id="PCJ41818.1"/>
    </source>
</evidence>
<protein>
    <recommendedName>
        <fullName evidence="2">diguanylate cyclase</fullName>
        <ecNumber evidence="2">2.7.7.65</ecNumber>
    </recommendedName>
</protein>
<feature type="transmembrane region" description="Helical" evidence="4">
    <location>
        <begin position="110"/>
        <end position="142"/>
    </location>
</feature>
<reference evidence="8" key="1">
    <citation type="submission" date="2017-08" db="EMBL/GenBank/DDBJ databases">
        <title>A dynamic microbial community with high functional redundancy inhabits the cold, oxic subseafloor aquifer.</title>
        <authorList>
            <person name="Tully B.J."/>
            <person name="Wheat C.G."/>
            <person name="Glazer B.T."/>
            <person name="Huber J.A."/>
        </authorList>
    </citation>
    <scope>NUCLEOTIDE SEQUENCE [LARGE SCALE GENOMIC DNA]</scope>
</reference>
<dbReference type="SMART" id="SM00267">
    <property type="entry name" value="GGDEF"/>
    <property type="match status" value="1"/>
</dbReference>
<comment type="caution">
    <text evidence="6">The sequence shown here is derived from an EMBL/GenBank/DDBJ whole genome shotgun (WGS) entry which is preliminary data.</text>
</comment>
<dbReference type="InterPro" id="IPR050469">
    <property type="entry name" value="Diguanylate_Cyclase"/>
</dbReference>
<proteinExistence type="predicted"/>
<evidence type="ECO:0000313" key="7">
    <source>
        <dbReference type="EMBL" id="PCJ43805.1"/>
    </source>
</evidence>
<dbReference type="PROSITE" id="PS50887">
    <property type="entry name" value="GGDEF"/>
    <property type="match status" value="1"/>
</dbReference>
<accession>A0A2A5CE61</accession>
<evidence type="ECO:0000256" key="4">
    <source>
        <dbReference type="SAM" id="Phobius"/>
    </source>
</evidence>
<dbReference type="PANTHER" id="PTHR45138">
    <property type="entry name" value="REGULATORY COMPONENTS OF SENSORY TRANSDUCTION SYSTEM"/>
    <property type="match status" value="1"/>
</dbReference>
<dbReference type="GO" id="GO:0005886">
    <property type="term" value="C:plasma membrane"/>
    <property type="evidence" value="ECO:0007669"/>
    <property type="project" value="TreeGrafter"/>
</dbReference>
<dbReference type="EC" id="2.7.7.65" evidence="2"/>
<dbReference type="GO" id="GO:1902201">
    <property type="term" value="P:negative regulation of bacterial-type flagellum-dependent cell motility"/>
    <property type="evidence" value="ECO:0007669"/>
    <property type="project" value="TreeGrafter"/>
</dbReference>
<dbReference type="PANTHER" id="PTHR45138:SF9">
    <property type="entry name" value="DIGUANYLATE CYCLASE DGCM-RELATED"/>
    <property type="match status" value="1"/>
</dbReference>
<comment type="cofactor">
    <cofactor evidence="1">
        <name>Mg(2+)</name>
        <dbReference type="ChEBI" id="CHEBI:18420"/>
    </cofactor>
</comment>
<feature type="transmembrane region" description="Helical" evidence="4">
    <location>
        <begin position="21"/>
        <end position="42"/>
    </location>
</feature>
<keyword evidence="4" id="KW-1133">Transmembrane helix</keyword>
<dbReference type="InterPro" id="IPR000160">
    <property type="entry name" value="GGDEF_dom"/>
</dbReference>
<keyword evidence="4" id="KW-0812">Transmembrane</keyword>
<feature type="transmembrane region" description="Helical" evidence="4">
    <location>
        <begin position="80"/>
        <end position="98"/>
    </location>
</feature>
<name>A0A2A5CE61_9GAMM</name>
<dbReference type="NCBIfam" id="TIGR00254">
    <property type="entry name" value="GGDEF"/>
    <property type="match status" value="1"/>
</dbReference>
<dbReference type="SUPFAM" id="SSF55073">
    <property type="entry name" value="Nucleotide cyclase"/>
    <property type="match status" value="1"/>
</dbReference>
<evidence type="ECO:0000256" key="1">
    <source>
        <dbReference type="ARBA" id="ARBA00001946"/>
    </source>
</evidence>
<feature type="domain" description="GGDEF" evidence="5">
    <location>
        <begin position="219"/>
        <end position="352"/>
    </location>
</feature>
<sequence length="376" mass="41993">MKKNDIQLFDDLDIDQVELKGFARSIAEIEWLLLLIVLLYYMSPDAQIASPAGLLICMELFGAFILGFHYVNFNLPHFKWKLAVETWVMILFITLAVWNTGNVDSPLLNLYLLVIISSSITLGKAITIAEIVLISAVYVLLASRSGVEYSLVEYTEFLIFFLPFMLVAYITTMLAADVNYGKKVFKVLSETDEMTGLLNKRSFSPMLHKATEVAIQYSQPLSAMMIDADNLKKVNDTYGHKAGDKLILTIASTIQDCLRTSDIICRYGGDEFVALLPQLPSDRAIETAERLRSAVENTSFDVDGQRISTTVSIGIATYPDDVLIAEELLEKADETLYESKKAGRNTVISYGKIKAESPDKDIIEQQEFGLRSSDLS</sequence>
<feature type="transmembrane region" description="Helical" evidence="4">
    <location>
        <begin position="154"/>
        <end position="176"/>
    </location>
</feature>
<evidence type="ECO:0000256" key="3">
    <source>
        <dbReference type="ARBA" id="ARBA00034247"/>
    </source>
</evidence>
<evidence type="ECO:0000313" key="8">
    <source>
        <dbReference type="Proteomes" id="UP000228987"/>
    </source>
</evidence>
<comment type="catalytic activity">
    <reaction evidence="3">
        <text>2 GTP = 3',3'-c-di-GMP + 2 diphosphate</text>
        <dbReference type="Rhea" id="RHEA:24898"/>
        <dbReference type="ChEBI" id="CHEBI:33019"/>
        <dbReference type="ChEBI" id="CHEBI:37565"/>
        <dbReference type="ChEBI" id="CHEBI:58805"/>
        <dbReference type="EC" id="2.7.7.65"/>
    </reaction>
</comment>
<evidence type="ECO:0000256" key="2">
    <source>
        <dbReference type="ARBA" id="ARBA00012528"/>
    </source>
</evidence>
<feature type="transmembrane region" description="Helical" evidence="4">
    <location>
        <begin position="48"/>
        <end position="68"/>
    </location>
</feature>
<dbReference type="EMBL" id="NVWI01000001">
    <property type="protein sequence ID" value="PCJ43805.1"/>
    <property type="molecule type" value="Genomic_DNA"/>
</dbReference>
<evidence type="ECO:0000259" key="5">
    <source>
        <dbReference type="PROSITE" id="PS50887"/>
    </source>
</evidence>
<gene>
    <name evidence="7" type="ORF">COA71_02770</name>
    <name evidence="6" type="ORF">COA71_07350</name>
</gene>
<dbReference type="GO" id="GO:0052621">
    <property type="term" value="F:diguanylate cyclase activity"/>
    <property type="evidence" value="ECO:0007669"/>
    <property type="project" value="UniProtKB-EC"/>
</dbReference>